<gene>
    <name evidence="1" type="ORF">ACFPUY_43435</name>
</gene>
<dbReference type="GO" id="GO:0016874">
    <property type="term" value="F:ligase activity"/>
    <property type="evidence" value="ECO:0007669"/>
    <property type="project" value="UniProtKB-KW"/>
</dbReference>
<reference evidence="2" key="1">
    <citation type="journal article" date="2019" name="Int. J. Syst. Evol. Microbiol.">
        <title>The Global Catalogue of Microorganisms (GCM) 10K type strain sequencing project: providing services to taxonomists for standard genome sequencing and annotation.</title>
        <authorList>
            <consortium name="The Broad Institute Genomics Platform"/>
            <consortium name="The Broad Institute Genome Sequencing Center for Infectious Disease"/>
            <person name="Wu L."/>
            <person name="Ma J."/>
        </authorList>
    </citation>
    <scope>NUCLEOTIDE SEQUENCE [LARGE SCALE GENOMIC DNA]</scope>
    <source>
        <strain evidence="2">CGMCC 4.7106</strain>
    </source>
</reference>
<dbReference type="RefSeq" id="WP_219551460.1">
    <property type="nucleotide sequence ID" value="NZ_JAHKRN010000075.1"/>
</dbReference>
<dbReference type="PANTHER" id="PTHR43845:SF1">
    <property type="entry name" value="BLR5969 PROTEIN"/>
    <property type="match status" value="1"/>
</dbReference>
<organism evidence="1 2">
    <name type="scientific">Nonomuraea harbinensis</name>
    <dbReference type="NCBI Taxonomy" id="1286938"/>
    <lineage>
        <taxon>Bacteria</taxon>
        <taxon>Bacillati</taxon>
        <taxon>Actinomycetota</taxon>
        <taxon>Actinomycetes</taxon>
        <taxon>Streptosporangiales</taxon>
        <taxon>Streptosporangiaceae</taxon>
        <taxon>Nonomuraea</taxon>
    </lineage>
</organism>
<dbReference type="EMBL" id="JBHSNW010000044">
    <property type="protein sequence ID" value="MFC5821976.1"/>
    <property type="molecule type" value="Genomic_DNA"/>
</dbReference>
<accession>A0ABW1CB69</accession>
<keyword evidence="2" id="KW-1185">Reference proteome</keyword>
<keyword evidence="1" id="KW-0436">Ligase</keyword>
<dbReference type="Proteomes" id="UP001596096">
    <property type="component" value="Unassembled WGS sequence"/>
</dbReference>
<dbReference type="PANTHER" id="PTHR43845">
    <property type="entry name" value="BLR5969 PROTEIN"/>
    <property type="match status" value="1"/>
</dbReference>
<protein>
    <submittedName>
        <fullName evidence="1">Phenylacetate--CoA ligase family protein</fullName>
    </submittedName>
</protein>
<evidence type="ECO:0000313" key="1">
    <source>
        <dbReference type="EMBL" id="MFC5821976.1"/>
    </source>
</evidence>
<comment type="caution">
    <text evidence="1">The sequence shown here is derived from an EMBL/GenBank/DDBJ whole genome shotgun (WGS) entry which is preliminary data.</text>
</comment>
<proteinExistence type="predicted"/>
<sequence>MAEHYWDPELDTLPWDQVLEWQRARLPEFVEGLRERSIFHAGQLAGVSTDRLGESWGSIPFVEKAQLRELQQSGDGPLLGAAQGVPDAELVQVLASSGTTGSPTFFGLTERDRRNWEFSIANMFFTAGVRQSSVVALAVAMPLVAGGLPYGDAIRRIGATLAWVGGQTPARMAQMIKRLKVDTMVSTASFATFFAERSAEVLGHPASELSLRTMIGGGEPGLAQPEIRNRVAQEWGADRVSETMGLGDVMSGLWGECAEAGGMHYTGARNVLVELIDPDDGRPVAWEPGAMGEAVYTTFTREATPVVRFRSRDHLRIEATCCPCGRTSPRVRCVGRTDDMLIYKAMNVFPSAIRDVVLDDYAALLPGPMRIRKERVDQVRFDRPIPLEIELDVRGADAETVKRGIEDAVRQKLRVQVAVEFGAPGTIPLAEYKNSLVYVKEA</sequence>
<evidence type="ECO:0000313" key="2">
    <source>
        <dbReference type="Proteomes" id="UP001596096"/>
    </source>
</evidence>
<name>A0ABW1CB69_9ACTN</name>